<dbReference type="FunFam" id="3.40.50.720:FF:000304">
    <property type="entry name" value="UDP-glucose 4,6-dehydratase"/>
    <property type="match status" value="1"/>
</dbReference>
<evidence type="ECO:0000256" key="4">
    <source>
        <dbReference type="ARBA" id="ARBA00011990"/>
    </source>
</evidence>
<evidence type="ECO:0000256" key="6">
    <source>
        <dbReference type="ARBA" id="ARBA00023239"/>
    </source>
</evidence>
<keyword evidence="6 7" id="KW-0456">Lyase</keyword>
<dbReference type="GO" id="GO:0009225">
    <property type="term" value="P:nucleotide-sugar metabolic process"/>
    <property type="evidence" value="ECO:0007669"/>
    <property type="project" value="InterPro"/>
</dbReference>
<dbReference type="KEGG" id="kim:G3T16_10035"/>
<keyword evidence="5" id="KW-0520">NAD</keyword>
<gene>
    <name evidence="9" type="primary">rfbB</name>
    <name evidence="9" type="ORF">G3T16_10035</name>
</gene>
<dbReference type="AlphaFoldDB" id="A0A6C0U1N8"/>
<dbReference type="NCBIfam" id="TIGR01181">
    <property type="entry name" value="dTDP_gluc_dehyt"/>
    <property type="match status" value="1"/>
</dbReference>
<dbReference type="RefSeq" id="WP_163495102.1">
    <property type="nucleotide sequence ID" value="NZ_CP048711.1"/>
</dbReference>
<name>A0A6C0U1N8_9GAMM</name>
<dbReference type="Gene3D" id="3.40.50.720">
    <property type="entry name" value="NAD(P)-binding Rossmann-like Domain"/>
    <property type="match status" value="1"/>
</dbReference>
<dbReference type="InterPro" id="IPR016040">
    <property type="entry name" value="NAD(P)-bd_dom"/>
</dbReference>
<evidence type="ECO:0000256" key="2">
    <source>
        <dbReference type="ARBA" id="ARBA00001911"/>
    </source>
</evidence>
<sequence length="354" mass="39717">MNNSLLITGAAGFIGANFVHYWLRRHPQDTVVAYDALTYAGNRASLAALEQQPGFHFVHADIRDHARVVAMLHEHAVDTVVHFAAESHVDRSIGGPDAFIETNVLGTHTLLKAVRDVWLGGGAPLPHRFHHVSTDEVYGSLNADEPAFHEARQYQPNSPYSASKAASDHLVRAYHHTYGLQVTTSNCSNNYGPFHFPEKLIPLCLTNILRGKPLPVYGDGSNIRDWLYVEDHCRGIELVLEQGVVGETYNIGGNNEWTNLAIVELLCDEVDARLRQNPGLLQRFPDAPAARQRGARELIQFVEDRAGHDWRYAIDAGKISRELGYTPSETFETGIRRTVDWYLANEDWWRPLLP</sequence>
<dbReference type="InterPro" id="IPR005888">
    <property type="entry name" value="dTDP_Gluc_deHydtase"/>
</dbReference>
<evidence type="ECO:0000313" key="9">
    <source>
        <dbReference type="EMBL" id="QIB65703.1"/>
    </source>
</evidence>
<dbReference type="InterPro" id="IPR020904">
    <property type="entry name" value="Sc_DH/Rdtase_CS"/>
</dbReference>
<dbReference type="PANTHER" id="PTHR43000">
    <property type="entry name" value="DTDP-D-GLUCOSE 4,6-DEHYDRATASE-RELATED"/>
    <property type="match status" value="1"/>
</dbReference>
<dbReference type="PROSITE" id="PS00061">
    <property type="entry name" value="ADH_SHORT"/>
    <property type="match status" value="1"/>
</dbReference>
<accession>A0A6C0U1N8</accession>
<comment type="cofactor">
    <cofactor evidence="2 7">
        <name>NAD(+)</name>
        <dbReference type="ChEBI" id="CHEBI:57540"/>
    </cofactor>
</comment>
<dbReference type="InterPro" id="IPR036291">
    <property type="entry name" value="NAD(P)-bd_dom_sf"/>
</dbReference>
<dbReference type="CDD" id="cd05246">
    <property type="entry name" value="dTDP_GD_SDR_e"/>
    <property type="match status" value="1"/>
</dbReference>
<comment type="similarity">
    <text evidence="3 7">Belongs to the NAD(P)-dependent epimerase/dehydratase family. dTDP-glucose dehydratase subfamily.</text>
</comment>
<evidence type="ECO:0000313" key="10">
    <source>
        <dbReference type="Proteomes" id="UP000477680"/>
    </source>
</evidence>
<comment type="catalytic activity">
    <reaction evidence="1 7">
        <text>dTDP-alpha-D-glucose = dTDP-4-dehydro-6-deoxy-alpha-D-glucose + H2O</text>
        <dbReference type="Rhea" id="RHEA:17221"/>
        <dbReference type="ChEBI" id="CHEBI:15377"/>
        <dbReference type="ChEBI" id="CHEBI:57477"/>
        <dbReference type="ChEBI" id="CHEBI:57649"/>
        <dbReference type="EC" id="4.2.1.46"/>
    </reaction>
</comment>
<keyword evidence="10" id="KW-1185">Reference proteome</keyword>
<dbReference type="EC" id="4.2.1.46" evidence="4 7"/>
<evidence type="ECO:0000256" key="1">
    <source>
        <dbReference type="ARBA" id="ARBA00001539"/>
    </source>
</evidence>
<dbReference type="Gene3D" id="3.90.25.10">
    <property type="entry name" value="UDP-galactose 4-epimerase, domain 1"/>
    <property type="match status" value="1"/>
</dbReference>
<reference evidence="9 10" key="1">
    <citation type="submission" date="2020-02" db="EMBL/GenBank/DDBJ databases">
        <title>Genome sequencing for Kineobactrum sp. M2.</title>
        <authorList>
            <person name="Park S.-J."/>
        </authorList>
    </citation>
    <scope>NUCLEOTIDE SEQUENCE [LARGE SCALE GENOMIC DNA]</scope>
    <source>
        <strain evidence="9 10">M2</strain>
    </source>
</reference>
<organism evidence="9 10">
    <name type="scientific">Kineobactrum salinum</name>
    <dbReference type="NCBI Taxonomy" id="2708301"/>
    <lineage>
        <taxon>Bacteria</taxon>
        <taxon>Pseudomonadati</taxon>
        <taxon>Pseudomonadota</taxon>
        <taxon>Gammaproteobacteria</taxon>
        <taxon>Cellvibrionales</taxon>
        <taxon>Halieaceae</taxon>
        <taxon>Kineobactrum</taxon>
    </lineage>
</organism>
<evidence type="ECO:0000259" key="8">
    <source>
        <dbReference type="Pfam" id="PF16363"/>
    </source>
</evidence>
<feature type="domain" description="NAD(P)-binding" evidence="8">
    <location>
        <begin position="6"/>
        <end position="338"/>
    </location>
</feature>
<dbReference type="GO" id="GO:0008460">
    <property type="term" value="F:dTDP-glucose 4,6-dehydratase activity"/>
    <property type="evidence" value="ECO:0007669"/>
    <property type="project" value="UniProtKB-EC"/>
</dbReference>
<evidence type="ECO:0000256" key="3">
    <source>
        <dbReference type="ARBA" id="ARBA00008178"/>
    </source>
</evidence>
<protein>
    <recommendedName>
        <fullName evidence="4 7">dTDP-glucose 4,6-dehydratase</fullName>
        <ecNumber evidence="4 7">4.2.1.46</ecNumber>
    </recommendedName>
</protein>
<dbReference type="EMBL" id="CP048711">
    <property type="protein sequence ID" value="QIB65703.1"/>
    <property type="molecule type" value="Genomic_DNA"/>
</dbReference>
<proteinExistence type="inferred from homology"/>
<evidence type="ECO:0000256" key="5">
    <source>
        <dbReference type="ARBA" id="ARBA00023027"/>
    </source>
</evidence>
<dbReference type="Pfam" id="PF16363">
    <property type="entry name" value="GDP_Man_Dehyd"/>
    <property type="match status" value="1"/>
</dbReference>
<evidence type="ECO:0000256" key="7">
    <source>
        <dbReference type="RuleBase" id="RU004473"/>
    </source>
</evidence>
<dbReference type="Proteomes" id="UP000477680">
    <property type="component" value="Chromosome"/>
</dbReference>
<dbReference type="SUPFAM" id="SSF51735">
    <property type="entry name" value="NAD(P)-binding Rossmann-fold domains"/>
    <property type="match status" value="1"/>
</dbReference>